<dbReference type="CDD" id="cd06581">
    <property type="entry name" value="TM_PBP1_LivM_like"/>
    <property type="match status" value="1"/>
</dbReference>
<sequence length="330" mass="36540">MSSTPTKENQGHRRKILYLIVGLIIISLPFWISRFGLALSTQIFFLTILVMSFTFMARHGGLVSLAQVSFFGISGYTLGILSVKAGIPFPYPYLLAIIAPPITAAIFGLIAIRVSAIPFLMITLAFGEIAYGTARHWSSLTNGDNGINNIPDIILFGVSFIAAKEPIRFYYLVLIVFVICFWLMNKINHSSFGLAFLATKQSSSRLEALGYPVFMIKYFAFIISALFAGISGILGTTFEGTINPDSIWFGTIMFMLIAAILGGVNHPLGPLVGVTVSTILERYIEPLTDHYRIVVGIIFLCTILLARQGIMGFLETRPIIQRVRRWFGFE</sequence>
<feature type="transmembrane region" description="Helical" evidence="6">
    <location>
        <begin position="293"/>
        <end position="314"/>
    </location>
</feature>
<organism evidence="7 8">
    <name type="scientific">Candidatus Desulfacyla euxinica</name>
    <dbReference type="NCBI Taxonomy" id="2841693"/>
    <lineage>
        <taxon>Bacteria</taxon>
        <taxon>Deltaproteobacteria</taxon>
        <taxon>Candidatus Desulfacyla</taxon>
    </lineage>
</organism>
<dbReference type="Pfam" id="PF02653">
    <property type="entry name" value="BPD_transp_2"/>
    <property type="match status" value="1"/>
</dbReference>
<dbReference type="EMBL" id="JACNJD010000373">
    <property type="protein sequence ID" value="MBC8179317.1"/>
    <property type="molecule type" value="Genomic_DNA"/>
</dbReference>
<evidence type="ECO:0000313" key="7">
    <source>
        <dbReference type="EMBL" id="MBC8179317.1"/>
    </source>
</evidence>
<feature type="transmembrane region" description="Helical" evidence="6">
    <location>
        <begin position="169"/>
        <end position="188"/>
    </location>
</feature>
<feature type="transmembrane region" description="Helical" evidence="6">
    <location>
        <begin position="68"/>
        <end position="87"/>
    </location>
</feature>
<feature type="transmembrane region" description="Helical" evidence="6">
    <location>
        <begin position="16"/>
        <end position="32"/>
    </location>
</feature>
<proteinExistence type="predicted"/>
<dbReference type="PANTHER" id="PTHR30482:SF17">
    <property type="entry name" value="ABC TRANSPORTER ATP-BINDING PROTEIN"/>
    <property type="match status" value="1"/>
</dbReference>
<dbReference type="GO" id="GO:0015658">
    <property type="term" value="F:branched-chain amino acid transmembrane transporter activity"/>
    <property type="evidence" value="ECO:0007669"/>
    <property type="project" value="InterPro"/>
</dbReference>
<evidence type="ECO:0000256" key="5">
    <source>
        <dbReference type="ARBA" id="ARBA00023136"/>
    </source>
</evidence>
<feature type="transmembrane region" description="Helical" evidence="6">
    <location>
        <begin position="93"/>
        <end position="112"/>
    </location>
</feature>
<comment type="subcellular location">
    <subcellularLocation>
        <location evidence="1">Cell membrane</location>
        <topology evidence="1">Multi-pass membrane protein</topology>
    </subcellularLocation>
</comment>
<evidence type="ECO:0000256" key="4">
    <source>
        <dbReference type="ARBA" id="ARBA00022989"/>
    </source>
</evidence>
<gene>
    <name evidence="7" type="ORF">H8E19_18085</name>
</gene>
<evidence type="ECO:0000313" key="8">
    <source>
        <dbReference type="Proteomes" id="UP000650524"/>
    </source>
</evidence>
<feature type="transmembrane region" description="Helical" evidence="6">
    <location>
        <begin position="208"/>
        <end position="234"/>
    </location>
</feature>
<evidence type="ECO:0000256" key="6">
    <source>
        <dbReference type="SAM" id="Phobius"/>
    </source>
</evidence>
<dbReference type="GO" id="GO:0005886">
    <property type="term" value="C:plasma membrane"/>
    <property type="evidence" value="ECO:0007669"/>
    <property type="project" value="UniProtKB-SubCell"/>
</dbReference>
<evidence type="ECO:0000256" key="3">
    <source>
        <dbReference type="ARBA" id="ARBA00022692"/>
    </source>
</evidence>
<feature type="transmembrane region" description="Helical" evidence="6">
    <location>
        <begin position="38"/>
        <end position="56"/>
    </location>
</feature>
<comment type="caution">
    <text evidence="7">The sequence shown here is derived from an EMBL/GenBank/DDBJ whole genome shotgun (WGS) entry which is preliminary data.</text>
</comment>
<dbReference type="InterPro" id="IPR001851">
    <property type="entry name" value="ABC_transp_permease"/>
</dbReference>
<keyword evidence="2" id="KW-1003">Cell membrane</keyword>
<keyword evidence="4 6" id="KW-1133">Transmembrane helix</keyword>
<dbReference type="PANTHER" id="PTHR30482">
    <property type="entry name" value="HIGH-AFFINITY BRANCHED-CHAIN AMINO ACID TRANSPORT SYSTEM PERMEASE"/>
    <property type="match status" value="1"/>
</dbReference>
<evidence type="ECO:0000256" key="2">
    <source>
        <dbReference type="ARBA" id="ARBA00022475"/>
    </source>
</evidence>
<evidence type="ECO:0000256" key="1">
    <source>
        <dbReference type="ARBA" id="ARBA00004651"/>
    </source>
</evidence>
<name>A0A8J6T637_9DELT</name>
<feature type="transmembrane region" description="Helical" evidence="6">
    <location>
        <begin position="246"/>
        <end position="264"/>
    </location>
</feature>
<protein>
    <submittedName>
        <fullName evidence="7">Branched-chain amino acid ABC transporter permease</fullName>
    </submittedName>
</protein>
<keyword evidence="5 6" id="KW-0472">Membrane</keyword>
<dbReference type="Proteomes" id="UP000650524">
    <property type="component" value="Unassembled WGS sequence"/>
</dbReference>
<dbReference type="InterPro" id="IPR043428">
    <property type="entry name" value="LivM-like"/>
</dbReference>
<dbReference type="AlphaFoldDB" id="A0A8J6T637"/>
<reference evidence="7 8" key="1">
    <citation type="submission" date="2020-08" db="EMBL/GenBank/DDBJ databases">
        <title>Bridging the membrane lipid divide: bacteria of the FCB group superphylum have the potential to synthesize archaeal ether lipids.</title>
        <authorList>
            <person name="Villanueva L."/>
            <person name="Von Meijenfeldt F.A.B."/>
            <person name="Westbye A.B."/>
            <person name="Yadav S."/>
            <person name="Hopmans E.C."/>
            <person name="Dutilh B.E."/>
            <person name="Sinninghe Damste J.S."/>
        </authorList>
    </citation>
    <scope>NUCLEOTIDE SEQUENCE [LARGE SCALE GENOMIC DNA]</scope>
    <source>
        <strain evidence="7">NIOZ-UU27</strain>
    </source>
</reference>
<accession>A0A8J6T637</accession>
<keyword evidence="3 6" id="KW-0812">Transmembrane</keyword>